<dbReference type="AlphaFoldDB" id="A0A5D4SU42"/>
<dbReference type="RefSeq" id="WP_148989529.1">
    <property type="nucleotide sequence ID" value="NZ_VTEV01000007.1"/>
</dbReference>
<evidence type="ECO:0000313" key="1">
    <source>
        <dbReference type="EMBL" id="TYS65758.1"/>
    </source>
</evidence>
<dbReference type="STRING" id="79883.GCA_001636495_03520"/>
<protein>
    <submittedName>
        <fullName evidence="1">Uncharacterized protein</fullName>
    </submittedName>
</protein>
<name>A0A5D4SU42_9BACI</name>
<comment type="caution">
    <text evidence="1">The sequence shown here is derived from an EMBL/GenBank/DDBJ whole genome shotgun (WGS) entry which is preliminary data.</text>
</comment>
<reference evidence="1 2" key="1">
    <citation type="submission" date="2019-08" db="EMBL/GenBank/DDBJ databases">
        <title>Bacillus genomes from the desert of Cuatro Cienegas, Coahuila.</title>
        <authorList>
            <person name="Olmedo-Alvarez G."/>
        </authorList>
    </citation>
    <scope>NUCLEOTIDE SEQUENCE [LARGE SCALE GENOMIC DNA]</scope>
    <source>
        <strain evidence="1 2">CH28_1T</strain>
    </source>
</reference>
<dbReference type="OrthoDB" id="1952168at2"/>
<sequence length="156" mass="18123">MANVTQEEQDLQYTFHRKTAINLFNEVWDLMEKAERTPEEDFQMIHKAHASRFHWGEIGEPVNFSRGEWQISRVYAVLRRPEPCLAHAKRNLDIVLEHEIKDFDLAFAYEALARAYSLSGDSAAKEKYLNLTKEASTLIAKDADRNIVLQDLETIE</sequence>
<proteinExistence type="predicted"/>
<gene>
    <name evidence="1" type="ORF">FZC76_17905</name>
</gene>
<accession>A0A5D4SU42</accession>
<dbReference type="EMBL" id="VTEV01000007">
    <property type="protein sequence ID" value="TYS65758.1"/>
    <property type="molecule type" value="Genomic_DNA"/>
</dbReference>
<dbReference type="Proteomes" id="UP000322524">
    <property type="component" value="Unassembled WGS sequence"/>
</dbReference>
<organism evidence="1 2">
    <name type="scientific">Sutcliffiella horikoshii</name>
    <dbReference type="NCBI Taxonomy" id="79883"/>
    <lineage>
        <taxon>Bacteria</taxon>
        <taxon>Bacillati</taxon>
        <taxon>Bacillota</taxon>
        <taxon>Bacilli</taxon>
        <taxon>Bacillales</taxon>
        <taxon>Bacillaceae</taxon>
        <taxon>Sutcliffiella</taxon>
    </lineage>
</organism>
<evidence type="ECO:0000313" key="2">
    <source>
        <dbReference type="Proteomes" id="UP000322524"/>
    </source>
</evidence>